<name>A0A8H5NAB3_9HYPO</name>
<feature type="compositionally biased region" description="Polar residues" evidence="6">
    <location>
        <begin position="39"/>
        <end position="54"/>
    </location>
</feature>
<feature type="transmembrane region" description="Helical" evidence="7">
    <location>
        <begin position="340"/>
        <end position="359"/>
    </location>
</feature>
<keyword evidence="4 7" id="KW-0472">Membrane</keyword>
<protein>
    <submittedName>
        <fullName evidence="9">Major facilitator superfamily transporter</fullName>
    </submittedName>
</protein>
<keyword evidence="5" id="KW-0325">Glycoprotein</keyword>
<keyword evidence="2 7" id="KW-0812">Transmembrane</keyword>
<evidence type="ECO:0000256" key="1">
    <source>
        <dbReference type="ARBA" id="ARBA00004141"/>
    </source>
</evidence>
<feature type="transmembrane region" description="Helical" evidence="7">
    <location>
        <begin position="371"/>
        <end position="392"/>
    </location>
</feature>
<feature type="transmembrane region" description="Helical" evidence="7">
    <location>
        <begin position="267"/>
        <end position="287"/>
    </location>
</feature>
<evidence type="ECO:0000256" key="7">
    <source>
        <dbReference type="SAM" id="Phobius"/>
    </source>
</evidence>
<reference evidence="9 10" key="1">
    <citation type="submission" date="2020-05" db="EMBL/GenBank/DDBJ databases">
        <title>Identification and distribution of gene clusters putatively required for synthesis of sphingolipid metabolism inhibitors in phylogenetically diverse species of the filamentous fungus Fusarium.</title>
        <authorList>
            <person name="Kim H.-S."/>
            <person name="Busman M."/>
            <person name="Brown D.W."/>
            <person name="Divon H."/>
            <person name="Uhlig S."/>
            <person name="Proctor R.H."/>
        </authorList>
    </citation>
    <scope>NUCLEOTIDE SEQUENCE [LARGE SCALE GENOMIC DNA]</scope>
    <source>
        <strain evidence="9 10">NRRL 13617</strain>
    </source>
</reference>
<feature type="region of interest" description="Disordered" evidence="6">
    <location>
        <begin position="39"/>
        <end position="64"/>
    </location>
</feature>
<proteinExistence type="predicted"/>
<feature type="transmembrane region" description="Helical" evidence="7">
    <location>
        <begin position="166"/>
        <end position="189"/>
    </location>
</feature>
<dbReference type="PANTHER" id="PTHR23501:SF78">
    <property type="entry name" value="MAJOR FACILITATOR SUPERFAMILY (MFS) PROFILE DOMAIN-CONTAINING PROTEIN-RELATED"/>
    <property type="match status" value="1"/>
</dbReference>
<evidence type="ECO:0000313" key="10">
    <source>
        <dbReference type="Proteomes" id="UP000582016"/>
    </source>
</evidence>
<dbReference type="Gene3D" id="1.20.1250.20">
    <property type="entry name" value="MFS general substrate transporter like domains"/>
    <property type="match status" value="2"/>
</dbReference>
<feature type="transmembrane region" description="Helical" evidence="7">
    <location>
        <begin position="398"/>
        <end position="420"/>
    </location>
</feature>
<evidence type="ECO:0000256" key="3">
    <source>
        <dbReference type="ARBA" id="ARBA00022989"/>
    </source>
</evidence>
<gene>
    <name evidence="9" type="ORF">FPHYL_7675</name>
</gene>
<dbReference type="PROSITE" id="PS50850">
    <property type="entry name" value="MFS"/>
    <property type="match status" value="1"/>
</dbReference>
<feature type="transmembrane region" description="Helical" evidence="7">
    <location>
        <begin position="508"/>
        <end position="529"/>
    </location>
</feature>
<feature type="domain" description="Major facilitator superfamily (MFS) profile" evidence="8">
    <location>
        <begin position="76"/>
        <end position="534"/>
    </location>
</feature>
<feature type="transmembrane region" description="Helical" evidence="7">
    <location>
        <begin position="242"/>
        <end position="261"/>
    </location>
</feature>
<feature type="transmembrane region" description="Helical" evidence="7">
    <location>
        <begin position="441"/>
        <end position="459"/>
    </location>
</feature>
<comment type="caution">
    <text evidence="9">The sequence shown here is derived from an EMBL/GenBank/DDBJ whole genome shotgun (WGS) entry which is preliminary data.</text>
</comment>
<evidence type="ECO:0000256" key="4">
    <source>
        <dbReference type="ARBA" id="ARBA00023136"/>
    </source>
</evidence>
<feature type="transmembrane region" description="Helical" evidence="7">
    <location>
        <begin position="201"/>
        <end position="221"/>
    </location>
</feature>
<dbReference type="Pfam" id="PF07690">
    <property type="entry name" value="MFS_1"/>
    <property type="match status" value="1"/>
</dbReference>
<feature type="transmembrane region" description="Helical" evidence="7">
    <location>
        <begin position="308"/>
        <end position="328"/>
    </location>
</feature>
<dbReference type="SUPFAM" id="SSF103473">
    <property type="entry name" value="MFS general substrate transporter"/>
    <property type="match status" value="1"/>
</dbReference>
<dbReference type="Proteomes" id="UP000582016">
    <property type="component" value="Unassembled WGS sequence"/>
</dbReference>
<dbReference type="InterPro" id="IPR011701">
    <property type="entry name" value="MFS"/>
</dbReference>
<evidence type="ECO:0000256" key="5">
    <source>
        <dbReference type="ARBA" id="ARBA00023180"/>
    </source>
</evidence>
<dbReference type="GO" id="GO:0022857">
    <property type="term" value="F:transmembrane transporter activity"/>
    <property type="evidence" value="ECO:0007669"/>
    <property type="project" value="InterPro"/>
</dbReference>
<dbReference type="GO" id="GO:0005886">
    <property type="term" value="C:plasma membrane"/>
    <property type="evidence" value="ECO:0007669"/>
    <property type="project" value="TreeGrafter"/>
</dbReference>
<dbReference type="InterPro" id="IPR020846">
    <property type="entry name" value="MFS_dom"/>
</dbReference>
<dbReference type="AlphaFoldDB" id="A0A8H5NAB3"/>
<dbReference type="InterPro" id="IPR036259">
    <property type="entry name" value="MFS_trans_sf"/>
</dbReference>
<dbReference type="PANTHER" id="PTHR23501">
    <property type="entry name" value="MAJOR FACILITATOR SUPERFAMILY"/>
    <property type="match status" value="1"/>
</dbReference>
<feature type="region of interest" description="Disordered" evidence="6">
    <location>
        <begin position="536"/>
        <end position="567"/>
    </location>
</feature>
<keyword evidence="10" id="KW-1185">Reference proteome</keyword>
<dbReference type="EMBL" id="JAAOAQ010000277">
    <property type="protein sequence ID" value="KAF5557588.1"/>
    <property type="molecule type" value="Genomic_DNA"/>
</dbReference>
<evidence type="ECO:0000256" key="2">
    <source>
        <dbReference type="ARBA" id="ARBA00022692"/>
    </source>
</evidence>
<sequence>MSRNIENLNTSQACSDQITKDELPSQLTNDEKLRIANVDSGSSTQIADQNNTDQSDAESIGGQRNSDLPRKRLLISITALSVCLFVSFLDQTSVSTATPSVAGELKTGTSTSWIGTSFLIASTAFQLINGRLSDIFGRKNILLLCLFLMGVGDLACGFAKTPVQLIVGIIKAGMLGAIIALANGVGPFLGGAIVQSSTWRWVFWMIPIVTLPTTAIIWFYLPLKHRSGEYMEKIKKIDYGGIVLNIASTLLLLIPISGGGVTYAWTSAFFIATVIISIFLAVLFVLFEWKLAKLPIMPLRLYRAPHCWALYLQSFFTGLAYFGNFFYLPLYFQSVLGYDALVAGALILAVVIPTSLTSILSGQYMSRVGSYMHCILAGFALWTLGNGLTLIFDRQTKLGPLIGILIVEGAGIGFTLQPTLVGMYANGRSEDRAVTTGLRNFIRTIGGAFGVVISGVILSNTLNKELGGRGIVSNDTIAQLTSSTYSLSSMGLSQQDQDIILDAYMQGLYYTFVFFTVCSGLSLVLTFWVGNTSLKSPAKTEDASGSTDREMTEDERPGQVDLEKAQR</sequence>
<dbReference type="OrthoDB" id="10021397at2759"/>
<feature type="transmembrane region" description="Helical" evidence="7">
    <location>
        <begin position="73"/>
        <end position="89"/>
    </location>
</feature>
<accession>A0A8H5NAB3</accession>
<keyword evidence="3 7" id="KW-1133">Transmembrane helix</keyword>
<evidence type="ECO:0000313" key="9">
    <source>
        <dbReference type="EMBL" id="KAF5557588.1"/>
    </source>
</evidence>
<comment type="subcellular location">
    <subcellularLocation>
        <location evidence="1">Membrane</location>
        <topology evidence="1">Multi-pass membrane protein</topology>
    </subcellularLocation>
</comment>
<evidence type="ECO:0000256" key="6">
    <source>
        <dbReference type="SAM" id="MobiDB-lite"/>
    </source>
</evidence>
<feature type="compositionally biased region" description="Basic and acidic residues" evidence="6">
    <location>
        <begin position="538"/>
        <end position="567"/>
    </location>
</feature>
<feature type="transmembrane region" description="Helical" evidence="7">
    <location>
        <begin position="141"/>
        <end position="159"/>
    </location>
</feature>
<organism evidence="9 10">
    <name type="scientific">Fusarium phyllophilum</name>
    <dbReference type="NCBI Taxonomy" id="47803"/>
    <lineage>
        <taxon>Eukaryota</taxon>
        <taxon>Fungi</taxon>
        <taxon>Dikarya</taxon>
        <taxon>Ascomycota</taxon>
        <taxon>Pezizomycotina</taxon>
        <taxon>Sordariomycetes</taxon>
        <taxon>Hypocreomycetidae</taxon>
        <taxon>Hypocreales</taxon>
        <taxon>Nectriaceae</taxon>
        <taxon>Fusarium</taxon>
        <taxon>Fusarium fujikuroi species complex</taxon>
    </lineage>
</organism>
<evidence type="ECO:0000259" key="8">
    <source>
        <dbReference type="PROSITE" id="PS50850"/>
    </source>
</evidence>